<dbReference type="RefSeq" id="WP_013656014.1">
    <property type="nucleotide sequence ID" value="NC_015275.1"/>
</dbReference>
<keyword evidence="2" id="KW-1185">Reference proteome</keyword>
<dbReference type="EMBL" id="CP002582">
    <property type="protein sequence ID" value="ADZ82714.1"/>
    <property type="molecule type" value="Genomic_DNA"/>
</dbReference>
<name>F2JRA5_CELLD</name>
<accession>F2JRA5</accession>
<dbReference type="STRING" id="642492.Clole_0982"/>
<gene>
    <name evidence="1" type="ordered locus">Clole_0982</name>
</gene>
<dbReference type="HOGENOM" id="CLU_070565_0_0_9"/>
<evidence type="ECO:0000313" key="2">
    <source>
        <dbReference type="Proteomes" id="UP000008467"/>
    </source>
</evidence>
<dbReference type="eggNOG" id="ENOG5032VD1">
    <property type="taxonomic scope" value="Bacteria"/>
</dbReference>
<dbReference type="AlphaFoldDB" id="F2JRA5"/>
<reference evidence="1 2" key="1">
    <citation type="journal article" date="2011" name="J. Bacteriol.">
        <title>Complete genome sequence of the cellulose-degrading bacterium Cellulosilyticum lentocellum.</title>
        <authorList>
            <consortium name="US DOE Joint Genome Institute"/>
            <person name="Miller D.A."/>
            <person name="Suen G."/>
            <person name="Bruce D."/>
            <person name="Copeland A."/>
            <person name="Cheng J.F."/>
            <person name="Detter C."/>
            <person name="Goodwin L.A."/>
            <person name="Han C.S."/>
            <person name="Hauser L.J."/>
            <person name="Land M.L."/>
            <person name="Lapidus A."/>
            <person name="Lucas S."/>
            <person name="Meincke L."/>
            <person name="Pitluck S."/>
            <person name="Tapia R."/>
            <person name="Teshima H."/>
            <person name="Woyke T."/>
            <person name="Fox B.G."/>
            <person name="Angert E.R."/>
            <person name="Currie C.R."/>
        </authorList>
    </citation>
    <scope>NUCLEOTIDE SEQUENCE [LARGE SCALE GENOMIC DNA]</scope>
    <source>
        <strain evidence="2">ATCC 49066 / DSM 5427 / NCIMB 11756 / RHM5</strain>
    </source>
</reference>
<protein>
    <submittedName>
        <fullName evidence="1">Uncharacterized protein</fullName>
    </submittedName>
</protein>
<organism evidence="1 2">
    <name type="scientific">Cellulosilyticum lentocellum (strain ATCC 49066 / DSM 5427 / NCIMB 11756 / RHM5)</name>
    <name type="common">Clostridium lentocellum</name>
    <dbReference type="NCBI Taxonomy" id="642492"/>
    <lineage>
        <taxon>Bacteria</taxon>
        <taxon>Bacillati</taxon>
        <taxon>Bacillota</taxon>
        <taxon>Clostridia</taxon>
        <taxon>Lachnospirales</taxon>
        <taxon>Cellulosilyticaceae</taxon>
        <taxon>Cellulosilyticum</taxon>
    </lineage>
</organism>
<dbReference type="Proteomes" id="UP000008467">
    <property type="component" value="Chromosome"/>
</dbReference>
<sequence>MSTRYLSFQYELLDNTNTFKKKLYNVESCSISYKFLSQLKSSATIVMDDDSSIDYLKDRIKVYMTLNKVRVALGVFMLCSPSRNITGTKKTRNITAYSLLQILLDDKVTTRYTAVVGTNVVNEVKRLIGNNNSYNIPDSTKTLNSEFNYEIGTSKIEIINDLLASINYTSLWVDKDGVFKAEPYVLPTDKEHVKTYEDNEASIILPDMVDEPDLFYVPNVFVRYTNNLDVATPLSFTYTNNNADSPTSTVNRGRNIVDAQSVEATDLVTLQAITKKAAYEYNSKFSHLSFETAIDPDVMDLYMPNIWIKVGDINAKYTITAITFKCAVGQQSKVESRKVVAI</sequence>
<dbReference type="KEGG" id="cle:Clole_0982"/>
<evidence type="ECO:0000313" key="1">
    <source>
        <dbReference type="EMBL" id="ADZ82714.1"/>
    </source>
</evidence>
<proteinExistence type="predicted"/>